<reference evidence="3" key="1">
    <citation type="submission" date="2018-01" db="EMBL/GenBank/DDBJ databases">
        <title>Draft Genome Sequence of the Radioresistant Bacterium Deinococcus aerius TR0125, Isolated from the Higher Atmosphere above Japan.</title>
        <authorList>
            <person name="Satoh K."/>
            <person name="Arai H."/>
            <person name="Sanzen T."/>
            <person name="Kawaguchi Y."/>
            <person name="Hayashi H."/>
            <person name="Yokobori S."/>
            <person name="Yamagishi A."/>
            <person name="Oono Y."/>
            <person name="Narumi I."/>
        </authorList>
    </citation>
    <scope>NUCLEOTIDE SEQUENCE [LARGE SCALE GENOMIC DNA]</scope>
    <source>
        <strain evidence="3">TR0125</strain>
    </source>
</reference>
<evidence type="ECO:0000256" key="1">
    <source>
        <dbReference type="SAM" id="SignalP"/>
    </source>
</evidence>
<dbReference type="Proteomes" id="UP000236569">
    <property type="component" value="Unassembled WGS sequence"/>
</dbReference>
<comment type="caution">
    <text evidence="2">The sequence shown here is derived from an EMBL/GenBank/DDBJ whole genome shotgun (WGS) entry which is preliminary data.</text>
</comment>
<organism evidence="2 3">
    <name type="scientific">Deinococcus aerius</name>
    <dbReference type="NCBI Taxonomy" id="200253"/>
    <lineage>
        <taxon>Bacteria</taxon>
        <taxon>Thermotogati</taxon>
        <taxon>Deinococcota</taxon>
        <taxon>Deinococci</taxon>
        <taxon>Deinococcales</taxon>
        <taxon>Deinococcaceae</taxon>
        <taxon>Deinococcus</taxon>
    </lineage>
</organism>
<dbReference type="Gene3D" id="2.60.120.10">
    <property type="entry name" value="Jelly Rolls"/>
    <property type="match status" value="1"/>
</dbReference>
<dbReference type="SUPFAM" id="SSF51182">
    <property type="entry name" value="RmlC-like cupins"/>
    <property type="match status" value="1"/>
</dbReference>
<dbReference type="InterPro" id="IPR014710">
    <property type="entry name" value="RmlC-like_jellyroll"/>
</dbReference>
<sequence>MRGYQVVGSVVLMFASFASARPPADEEPGWTWRVPRPSVQEATLGHLTFPAAFDLHVSALTLPAASRTARHTGGQAEVLLVTRGEVDVFSPGGAPPSVLRAGERYVVRPGSWCELANRTEAEASVVVAVLVPADQPPASLLP</sequence>
<gene>
    <name evidence="2" type="ORF">DAERI_080080</name>
</gene>
<accession>A0A2I9CWB4</accession>
<evidence type="ECO:0000313" key="2">
    <source>
        <dbReference type="EMBL" id="GBF06289.1"/>
    </source>
</evidence>
<dbReference type="InterPro" id="IPR011051">
    <property type="entry name" value="RmlC_Cupin_sf"/>
</dbReference>
<keyword evidence="3" id="KW-1185">Reference proteome</keyword>
<evidence type="ECO:0000313" key="3">
    <source>
        <dbReference type="Proteomes" id="UP000236569"/>
    </source>
</evidence>
<protein>
    <recommendedName>
        <fullName evidence="4">Cupin 2 conserved barrel domain-containing protein</fullName>
    </recommendedName>
</protein>
<evidence type="ECO:0008006" key="4">
    <source>
        <dbReference type="Google" id="ProtNLM"/>
    </source>
</evidence>
<name>A0A2I9CWB4_9DEIO</name>
<keyword evidence="1" id="KW-0732">Signal</keyword>
<dbReference type="AlphaFoldDB" id="A0A2I9CWB4"/>
<feature type="chain" id="PRO_5014402440" description="Cupin 2 conserved barrel domain-containing protein" evidence="1">
    <location>
        <begin position="21"/>
        <end position="142"/>
    </location>
</feature>
<feature type="signal peptide" evidence="1">
    <location>
        <begin position="1"/>
        <end position="20"/>
    </location>
</feature>
<proteinExistence type="predicted"/>
<dbReference type="RefSeq" id="WP_103129671.1">
    <property type="nucleotide sequence ID" value="NZ_BFAG01000008.1"/>
</dbReference>
<dbReference type="EMBL" id="BFAG01000008">
    <property type="protein sequence ID" value="GBF06289.1"/>
    <property type="molecule type" value="Genomic_DNA"/>
</dbReference>